<dbReference type="PROSITE" id="PS50206">
    <property type="entry name" value="RHODANESE_3"/>
    <property type="match status" value="3"/>
</dbReference>
<reference evidence="2 3" key="1">
    <citation type="submission" date="2020-08" db="EMBL/GenBank/DDBJ databases">
        <title>Genomic Encyclopedia of Type Strains, Phase IV (KMG-IV): sequencing the most valuable type-strain genomes for metagenomic binning, comparative biology and taxonomic classification.</title>
        <authorList>
            <person name="Goeker M."/>
        </authorList>
    </citation>
    <scope>NUCLEOTIDE SEQUENCE [LARGE SCALE GENOMIC DNA]</scope>
    <source>
        <strain evidence="2 3">DSM 14552</strain>
    </source>
</reference>
<keyword evidence="2" id="KW-0808">Transferase</keyword>
<dbReference type="InterPro" id="IPR001763">
    <property type="entry name" value="Rhodanese-like_dom"/>
</dbReference>
<dbReference type="InterPro" id="IPR036873">
    <property type="entry name" value="Rhodanese-like_dom_sf"/>
</dbReference>
<gene>
    <name evidence="2" type="ORF">GGQ88_000560</name>
</gene>
<feature type="domain" description="Rhodanese" evidence="1">
    <location>
        <begin position="14"/>
        <end position="104"/>
    </location>
</feature>
<evidence type="ECO:0000259" key="1">
    <source>
        <dbReference type="PROSITE" id="PS50206"/>
    </source>
</evidence>
<dbReference type="EMBL" id="JACICY010000001">
    <property type="protein sequence ID" value="MBB3859320.1"/>
    <property type="molecule type" value="Genomic_DNA"/>
</dbReference>
<dbReference type="SUPFAM" id="SSF52821">
    <property type="entry name" value="Rhodanese/Cell cycle control phosphatase"/>
    <property type="match status" value="3"/>
</dbReference>
<keyword evidence="3" id="KW-1185">Reference proteome</keyword>
<feature type="domain" description="Rhodanese" evidence="1">
    <location>
        <begin position="281"/>
        <end position="358"/>
    </location>
</feature>
<dbReference type="PANTHER" id="PTHR44086">
    <property type="entry name" value="THIOSULFATE SULFURTRANSFERASE RDL2, MITOCHONDRIAL-RELATED"/>
    <property type="match status" value="1"/>
</dbReference>
<protein>
    <submittedName>
        <fullName evidence="2">Rhodanese-related sulfurtransferase</fullName>
    </submittedName>
</protein>
<sequence length="410" mass="44860">MMVKPRDVRSALLAGSEIALIDLREEPDFASGHPLFAAQIPLRRLDAEACWRMPRRDVPVVVYDNGEGLVDAALGTLRALGFTDVSTLAGGISAWRDAGYELFADVNSYSKAFGELVEHRRHTPSLPVAEVQALIDERADIAILDARRYDEYNTMSIPCGVSTPGAELVLRVRAAVPDPDTTIIVNCAGRTRSIIGAQSLINAGVPNRVYALRNGTIGWTLAGHGLETGQARKAPEPEREFVDEAGEKAREVAYRAGVRRLTWDELIHLRADAGRTLYQYDVRLPDAYAQGHLPGFRNAQGGQLVQETDHFASVRGARIVLADDLGPRADMTASWLAQLGWDVFVVEWPSGAVLEVGADAAPSPRGPDGRYKRPYEGTENAAAAMQAYLDWEYGLVEQLRRDGTHGFFVI</sequence>
<dbReference type="RefSeq" id="WP_183611563.1">
    <property type="nucleotide sequence ID" value="NZ_JACICY010000001.1"/>
</dbReference>
<name>A0A7W5ZWW9_9SPHN</name>
<dbReference type="GO" id="GO:0004792">
    <property type="term" value="F:thiosulfate-cyanide sulfurtransferase activity"/>
    <property type="evidence" value="ECO:0007669"/>
    <property type="project" value="TreeGrafter"/>
</dbReference>
<dbReference type="Gene3D" id="3.40.250.10">
    <property type="entry name" value="Rhodanese-like domain"/>
    <property type="match status" value="3"/>
</dbReference>
<feature type="domain" description="Rhodanese" evidence="1">
    <location>
        <begin position="137"/>
        <end position="228"/>
    </location>
</feature>
<comment type="caution">
    <text evidence="2">The sequence shown here is derived from an EMBL/GenBank/DDBJ whole genome shotgun (WGS) entry which is preliminary data.</text>
</comment>
<dbReference type="AlphaFoldDB" id="A0A7W5ZWW9"/>
<proteinExistence type="predicted"/>
<evidence type="ECO:0000313" key="3">
    <source>
        <dbReference type="Proteomes" id="UP000562395"/>
    </source>
</evidence>
<dbReference type="Proteomes" id="UP000562395">
    <property type="component" value="Unassembled WGS sequence"/>
</dbReference>
<evidence type="ECO:0000313" key="2">
    <source>
        <dbReference type="EMBL" id="MBB3859320.1"/>
    </source>
</evidence>
<accession>A0A7W5ZWW9</accession>
<organism evidence="2 3">
    <name type="scientific">Novosphingobium hassiacum</name>
    <dbReference type="NCBI Taxonomy" id="173676"/>
    <lineage>
        <taxon>Bacteria</taxon>
        <taxon>Pseudomonadati</taxon>
        <taxon>Pseudomonadota</taxon>
        <taxon>Alphaproteobacteria</taxon>
        <taxon>Sphingomonadales</taxon>
        <taxon>Sphingomonadaceae</taxon>
        <taxon>Novosphingobium</taxon>
    </lineage>
</organism>
<dbReference type="PANTHER" id="PTHR44086:SF10">
    <property type="entry name" value="THIOSULFATE SULFURTRANSFERASE_RHODANESE-LIKE DOMAIN-CONTAINING PROTEIN 3"/>
    <property type="match status" value="1"/>
</dbReference>
<dbReference type="SMART" id="SM00450">
    <property type="entry name" value="RHOD"/>
    <property type="match status" value="3"/>
</dbReference>
<dbReference type="Pfam" id="PF00581">
    <property type="entry name" value="Rhodanese"/>
    <property type="match status" value="3"/>
</dbReference>